<organism evidence="4 5">
    <name type="scientific">Patulibacter medicamentivorans</name>
    <dbReference type="NCBI Taxonomy" id="1097667"/>
    <lineage>
        <taxon>Bacteria</taxon>
        <taxon>Bacillati</taxon>
        <taxon>Actinomycetota</taxon>
        <taxon>Thermoleophilia</taxon>
        <taxon>Solirubrobacterales</taxon>
        <taxon>Patulibacteraceae</taxon>
        <taxon>Patulibacter</taxon>
    </lineage>
</organism>
<reference evidence="4 5" key="1">
    <citation type="journal article" date="2013" name="Biodegradation">
        <title>Quantitative proteomic analysis of ibuprofen-degrading Patulibacter sp. strain I11.</title>
        <authorList>
            <person name="Almeida B."/>
            <person name="Kjeldal H."/>
            <person name="Lolas I."/>
            <person name="Knudsen A.D."/>
            <person name="Carvalho G."/>
            <person name="Nielsen K.L."/>
            <person name="Barreto Crespo M.T."/>
            <person name="Stensballe A."/>
            <person name="Nielsen J.L."/>
        </authorList>
    </citation>
    <scope>NUCLEOTIDE SEQUENCE [LARGE SCALE GENOMIC DNA]</scope>
    <source>
        <strain evidence="4 5">I11</strain>
    </source>
</reference>
<dbReference type="Pfam" id="PF01323">
    <property type="entry name" value="DSBA"/>
    <property type="match status" value="1"/>
</dbReference>
<dbReference type="PANTHER" id="PTHR42943">
    <property type="entry name" value="GLUTATHIONE S-TRANSFERASE KAPPA"/>
    <property type="match status" value="1"/>
</dbReference>
<feature type="active site" description="Nucleophile" evidence="2">
    <location>
        <position position="14"/>
    </location>
</feature>
<sequence length="196" mass="20686">MPDTRPRFFLDVGSPYAYLAGARIESLLGPVTWVPVLLGGIFRATGRASWAQVGDRAGGIGEIERRAAALGLPPLRWPDPWPNDGLLAMRTATWADVQDPDDGARRYAREAMRIQFAEGRPLSDPGNVAAALDAAGFDPGAGLAGAASDPVKQRLRATTDAALAEGVFGVPTVAIGPFRLWGDDRLEDAAAILRAG</sequence>
<protein>
    <recommendedName>
        <fullName evidence="1">2-hydroxychromene-2-carboxylate isomerase</fullName>
        <ecNumber evidence="1">5.99.1.4</ecNumber>
    </recommendedName>
</protein>
<dbReference type="GO" id="GO:0004364">
    <property type="term" value="F:glutathione transferase activity"/>
    <property type="evidence" value="ECO:0007669"/>
    <property type="project" value="TreeGrafter"/>
</dbReference>
<dbReference type="InterPro" id="IPR001853">
    <property type="entry name" value="DSBA-like_thioredoxin_dom"/>
</dbReference>
<evidence type="ECO:0000259" key="3">
    <source>
        <dbReference type="Pfam" id="PF01323"/>
    </source>
</evidence>
<evidence type="ECO:0000313" key="4">
    <source>
        <dbReference type="EMBL" id="EHN11276.1"/>
    </source>
</evidence>
<dbReference type="EMBL" id="AGUD01000125">
    <property type="protein sequence ID" value="EHN11276.1"/>
    <property type="molecule type" value="Genomic_DNA"/>
</dbReference>
<accession>H0E4Y1</accession>
<dbReference type="EC" id="5.99.1.4" evidence="1"/>
<dbReference type="AlphaFoldDB" id="H0E4Y1"/>
<evidence type="ECO:0000313" key="5">
    <source>
        <dbReference type="Proteomes" id="UP000005143"/>
    </source>
</evidence>
<dbReference type="SUPFAM" id="SSF52833">
    <property type="entry name" value="Thioredoxin-like"/>
    <property type="match status" value="1"/>
</dbReference>
<dbReference type="Gene3D" id="3.40.30.10">
    <property type="entry name" value="Glutaredoxin"/>
    <property type="match status" value="1"/>
</dbReference>
<dbReference type="InterPro" id="IPR014440">
    <property type="entry name" value="HCCAis_GSTk"/>
</dbReference>
<dbReference type="Proteomes" id="UP000005143">
    <property type="component" value="Unassembled WGS sequence"/>
</dbReference>
<dbReference type="InterPro" id="IPR051924">
    <property type="entry name" value="GST_Kappa/NadH"/>
</dbReference>
<proteinExistence type="inferred from homology"/>
<dbReference type="OrthoDB" id="5244108at2"/>
<feature type="domain" description="DSBA-like thioredoxin" evidence="3">
    <location>
        <begin position="8"/>
        <end position="191"/>
    </location>
</feature>
<comment type="similarity">
    <text evidence="1">Belongs to the GST superfamily. NadH family.</text>
</comment>
<name>H0E4Y1_9ACTN</name>
<gene>
    <name evidence="4" type="ORF">PAI11_18660</name>
</gene>
<dbReference type="GO" id="GO:0004602">
    <property type="term" value="F:glutathione peroxidase activity"/>
    <property type="evidence" value="ECO:0007669"/>
    <property type="project" value="TreeGrafter"/>
</dbReference>
<comment type="caution">
    <text evidence="4">The sequence shown here is derived from an EMBL/GenBank/DDBJ whole genome shotgun (WGS) entry which is preliminary data.</text>
</comment>
<dbReference type="PANTHER" id="PTHR42943:SF2">
    <property type="entry name" value="GLUTATHIONE S-TRANSFERASE KAPPA 1"/>
    <property type="match status" value="1"/>
</dbReference>
<comment type="catalytic activity">
    <reaction evidence="1">
        <text>2-hydroxychromene-2-carboxylate = (3E)-4-(2-hydroxyphenyl)-2-oxobut-3-enoate</text>
        <dbReference type="Rhea" id="RHEA:27401"/>
        <dbReference type="ChEBI" id="CHEBI:59350"/>
        <dbReference type="ChEBI" id="CHEBI:59353"/>
        <dbReference type="EC" id="5.99.1.4"/>
    </reaction>
</comment>
<dbReference type="PIRSF" id="PIRSF006386">
    <property type="entry name" value="HCCAis_GSTk"/>
    <property type="match status" value="1"/>
</dbReference>
<dbReference type="RefSeq" id="WP_007573752.1">
    <property type="nucleotide sequence ID" value="NZ_AGUD01000125.1"/>
</dbReference>
<evidence type="ECO:0000256" key="1">
    <source>
        <dbReference type="PIRNR" id="PIRNR006386"/>
    </source>
</evidence>
<evidence type="ECO:0000256" key="2">
    <source>
        <dbReference type="PIRSR" id="PIRSR006386-1"/>
    </source>
</evidence>
<dbReference type="InterPro" id="IPR036249">
    <property type="entry name" value="Thioredoxin-like_sf"/>
</dbReference>
<keyword evidence="1" id="KW-0413">Isomerase</keyword>
<dbReference type="GO" id="GO:0006749">
    <property type="term" value="P:glutathione metabolic process"/>
    <property type="evidence" value="ECO:0007669"/>
    <property type="project" value="TreeGrafter"/>
</dbReference>
<dbReference type="GO" id="GO:0018845">
    <property type="term" value="F:2-hydroxychromene-2-carboxylate isomerase activity"/>
    <property type="evidence" value="ECO:0007669"/>
    <property type="project" value="UniProtKB-UniRule"/>
</dbReference>
<keyword evidence="5" id="KW-1185">Reference proteome</keyword>